<evidence type="ECO:0008006" key="4">
    <source>
        <dbReference type="Google" id="ProtNLM"/>
    </source>
</evidence>
<dbReference type="Proteomes" id="UP000787472">
    <property type="component" value="Unassembled WGS sequence"/>
</dbReference>
<dbReference type="RefSeq" id="WP_167189246.1">
    <property type="nucleotide sequence ID" value="NZ_JAAONZ010000014.1"/>
</dbReference>
<feature type="chain" id="PRO_5039556807" description="Lysozyme inhibitor LprI N-terminal domain-containing protein" evidence="1">
    <location>
        <begin position="22"/>
        <end position="163"/>
    </location>
</feature>
<feature type="signal peptide" evidence="1">
    <location>
        <begin position="1"/>
        <end position="21"/>
    </location>
</feature>
<reference evidence="2" key="1">
    <citation type="submission" date="2020-03" db="EMBL/GenBank/DDBJ databases">
        <authorList>
            <person name="Guo F."/>
        </authorList>
    </citation>
    <scope>NUCLEOTIDE SEQUENCE</scope>
    <source>
        <strain evidence="2">JCM 30134</strain>
    </source>
</reference>
<keyword evidence="3" id="KW-1185">Reference proteome</keyword>
<organism evidence="2 3">
    <name type="scientific">Pseudomaricurvus hydrocarbonicus</name>
    <dbReference type="NCBI Taxonomy" id="1470433"/>
    <lineage>
        <taxon>Bacteria</taxon>
        <taxon>Pseudomonadati</taxon>
        <taxon>Pseudomonadota</taxon>
        <taxon>Gammaproteobacteria</taxon>
        <taxon>Cellvibrionales</taxon>
        <taxon>Cellvibrionaceae</taxon>
        <taxon>Pseudomaricurvus</taxon>
    </lineage>
</organism>
<evidence type="ECO:0000313" key="3">
    <source>
        <dbReference type="Proteomes" id="UP000787472"/>
    </source>
</evidence>
<proteinExistence type="predicted"/>
<protein>
    <recommendedName>
        <fullName evidence="4">Lysozyme inhibitor LprI N-terminal domain-containing protein</fullName>
    </recommendedName>
</protein>
<gene>
    <name evidence="2" type="ORF">G8770_16420</name>
</gene>
<keyword evidence="1" id="KW-0732">Signal</keyword>
<accession>A0A9E5MMT4</accession>
<evidence type="ECO:0000313" key="2">
    <source>
        <dbReference type="EMBL" id="NHO67134.1"/>
    </source>
</evidence>
<sequence>MKLKVSFVLLTTLFVVNGVFADDEFPSYLSEKYCQGIKLDFMTSSIKSLQRYRDKQLTSQHRGGMNNIRKFLEQRQDWMLECDQYLSKTGKQRLFLDKKTTESVFSAIDSVASELNSLVNGVTYSVENGGSPTDVAAEKFDQLFKLVDNHQTMLLMKGQVVYR</sequence>
<dbReference type="AlphaFoldDB" id="A0A9E5MMT4"/>
<comment type="caution">
    <text evidence="2">The sequence shown here is derived from an EMBL/GenBank/DDBJ whole genome shotgun (WGS) entry which is preliminary data.</text>
</comment>
<name>A0A9E5MMT4_9GAMM</name>
<dbReference type="EMBL" id="JAAONZ010000014">
    <property type="protein sequence ID" value="NHO67134.1"/>
    <property type="molecule type" value="Genomic_DNA"/>
</dbReference>
<evidence type="ECO:0000256" key="1">
    <source>
        <dbReference type="SAM" id="SignalP"/>
    </source>
</evidence>